<evidence type="ECO:0000256" key="1">
    <source>
        <dbReference type="ARBA" id="ARBA00022729"/>
    </source>
</evidence>
<organism evidence="4 5">
    <name type="scientific">Labilibaculum manganireducens</name>
    <dbReference type="NCBI Taxonomy" id="1940525"/>
    <lineage>
        <taxon>Bacteria</taxon>
        <taxon>Pseudomonadati</taxon>
        <taxon>Bacteroidota</taxon>
        <taxon>Bacteroidia</taxon>
        <taxon>Marinilabiliales</taxon>
        <taxon>Marinifilaceae</taxon>
        <taxon>Labilibaculum</taxon>
    </lineage>
</organism>
<proteinExistence type="predicted"/>
<name>A0A2N3IBM3_9BACT</name>
<protein>
    <submittedName>
        <fullName evidence="4">Phospholipase</fullName>
    </submittedName>
</protein>
<comment type="caution">
    <text evidence="4">The sequence shown here is derived from an EMBL/GenBank/DDBJ whole genome shotgun (WGS) entry which is preliminary data.</text>
</comment>
<dbReference type="Pfam" id="PF02230">
    <property type="entry name" value="Abhydrolase_2"/>
    <property type="match status" value="1"/>
</dbReference>
<dbReference type="InterPro" id="IPR003140">
    <property type="entry name" value="PLipase/COase/thioEstase"/>
</dbReference>
<dbReference type="InterPro" id="IPR029058">
    <property type="entry name" value="AB_hydrolase_fold"/>
</dbReference>
<keyword evidence="5" id="KW-1185">Reference proteome</keyword>
<gene>
    <name evidence="4" type="ORF">BZG01_06370</name>
</gene>
<evidence type="ECO:0000259" key="3">
    <source>
        <dbReference type="Pfam" id="PF02230"/>
    </source>
</evidence>
<dbReference type="SUPFAM" id="SSF53474">
    <property type="entry name" value="alpha/beta-Hydrolases"/>
    <property type="match status" value="1"/>
</dbReference>
<evidence type="ECO:0000313" key="5">
    <source>
        <dbReference type="Proteomes" id="UP000233618"/>
    </source>
</evidence>
<feature type="signal peptide" evidence="2">
    <location>
        <begin position="1"/>
        <end position="22"/>
    </location>
</feature>
<dbReference type="AlphaFoldDB" id="A0A2N3IBM3"/>
<dbReference type="PANTHER" id="PTHR43037">
    <property type="entry name" value="UNNAMED PRODUCT-RELATED"/>
    <property type="match status" value="1"/>
</dbReference>
<accession>A0A2N3IBM3</accession>
<evidence type="ECO:0000313" key="4">
    <source>
        <dbReference type="EMBL" id="PKQ67689.1"/>
    </source>
</evidence>
<dbReference type="PANTHER" id="PTHR43037:SF1">
    <property type="entry name" value="BLL1128 PROTEIN"/>
    <property type="match status" value="1"/>
</dbReference>
<dbReference type="Gene3D" id="3.40.50.1820">
    <property type="entry name" value="alpha/beta hydrolase"/>
    <property type="match status" value="1"/>
</dbReference>
<dbReference type="EMBL" id="MVDE01000007">
    <property type="protein sequence ID" value="PKQ67689.1"/>
    <property type="molecule type" value="Genomic_DNA"/>
</dbReference>
<dbReference type="RefSeq" id="WP_101309005.1">
    <property type="nucleotide sequence ID" value="NZ_CAXXEE010000003.1"/>
</dbReference>
<dbReference type="InterPro" id="IPR050955">
    <property type="entry name" value="Plant_Biomass_Hydrol_Est"/>
</dbReference>
<reference evidence="4 5" key="1">
    <citation type="journal article" date="2017" name="Front. Microbiol.">
        <title>Labilibaculum manganireducens gen. nov., sp. nov. and Labilibaculum filiforme sp. nov., Novel Bacteroidetes Isolated from Subsurface Sediments of the Baltic Sea.</title>
        <authorList>
            <person name="Vandieken V."/>
            <person name="Marshall I.P."/>
            <person name="Niemann H."/>
            <person name="Engelen B."/>
            <person name="Cypionka H."/>
        </authorList>
    </citation>
    <scope>NUCLEOTIDE SEQUENCE [LARGE SCALE GENOMIC DNA]</scope>
    <source>
        <strain evidence="4 5">59.10-2M</strain>
    </source>
</reference>
<sequence length="262" mass="30078">MKKINTICLGLILFLSLGHTYAQDLNQYQKANFILGQDTLKYRILYPENMEKGKTYPLVLFLHGSGERGTDNQKQLTHGAKLFLDQTNRKEYPAIVVFPQCPPDIKWTHRLKEKSAEGDWIFKFPTESGPTKPAYMADQLVNKIVEEGNIDPKRIYIMGLSMGGIGTLEFLYRWPDKYTAAAVICGGHNPKLVTKYSHVPIWFFHGGKDDVVPGKYSKLVYDEQKKYNAESKYTLYPEANHNSWDQAFAEPDLVKWLFSKSK</sequence>
<evidence type="ECO:0000256" key="2">
    <source>
        <dbReference type="SAM" id="SignalP"/>
    </source>
</evidence>
<dbReference type="GO" id="GO:0016787">
    <property type="term" value="F:hydrolase activity"/>
    <property type="evidence" value="ECO:0007669"/>
    <property type="project" value="InterPro"/>
</dbReference>
<feature type="domain" description="Phospholipase/carboxylesterase/thioesterase" evidence="3">
    <location>
        <begin position="132"/>
        <end position="248"/>
    </location>
</feature>
<dbReference type="Proteomes" id="UP000233618">
    <property type="component" value="Unassembled WGS sequence"/>
</dbReference>
<keyword evidence="1 2" id="KW-0732">Signal</keyword>
<feature type="chain" id="PRO_5014781474" evidence="2">
    <location>
        <begin position="23"/>
        <end position="262"/>
    </location>
</feature>